<dbReference type="EMBL" id="SDMP01000012">
    <property type="protein sequence ID" value="RYR25119.1"/>
    <property type="molecule type" value="Genomic_DNA"/>
</dbReference>
<proteinExistence type="predicted"/>
<dbReference type="Proteomes" id="UP000289738">
    <property type="component" value="Chromosome B02"/>
</dbReference>
<keyword evidence="2" id="KW-1185">Reference proteome</keyword>
<accession>A0A445AFA8</accession>
<reference evidence="1 2" key="1">
    <citation type="submission" date="2019-01" db="EMBL/GenBank/DDBJ databases">
        <title>Sequencing of cultivated peanut Arachis hypogaea provides insights into genome evolution and oil improvement.</title>
        <authorList>
            <person name="Chen X."/>
        </authorList>
    </citation>
    <scope>NUCLEOTIDE SEQUENCE [LARGE SCALE GENOMIC DNA]</scope>
    <source>
        <strain evidence="2">cv. Fuhuasheng</strain>
        <tissue evidence="1">Leaves</tissue>
    </source>
</reference>
<organism evidence="1 2">
    <name type="scientific">Arachis hypogaea</name>
    <name type="common">Peanut</name>
    <dbReference type="NCBI Taxonomy" id="3818"/>
    <lineage>
        <taxon>Eukaryota</taxon>
        <taxon>Viridiplantae</taxon>
        <taxon>Streptophyta</taxon>
        <taxon>Embryophyta</taxon>
        <taxon>Tracheophyta</taxon>
        <taxon>Spermatophyta</taxon>
        <taxon>Magnoliopsida</taxon>
        <taxon>eudicotyledons</taxon>
        <taxon>Gunneridae</taxon>
        <taxon>Pentapetalae</taxon>
        <taxon>rosids</taxon>
        <taxon>fabids</taxon>
        <taxon>Fabales</taxon>
        <taxon>Fabaceae</taxon>
        <taxon>Papilionoideae</taxon>
        <taxon>50 kb inversion clade</taxon>
        <taxon>dalbergioids sensu lato</taxon>
        <taxon>Dalbergieae</taxon>
        <taxon>Pterocarpus clade</taxon>
        <taxon>Arachis</taxon>
    </lineage>
</organism>
<comment type="caution">
    <text evidence="1">The sequence shown here is derived from an EMBL/GenBank/DDBJ whole genome shotgun (WGS) entry which is preliminary data.</text>
</comment>
<name>A0A445AFA8_ARAHY</name>
<dbReference type="AlphaFoldDB" id="A0A445AFA8"/>
<gene>
    <name evidence="1" type="ORF">Ahy_B02g058745</name>
</gene>
<evidence type="ECO:0000313" key="1">
    <source>
        <dbReference type="EMBL" id="RYR25119.1"/>
    </source>
</evidence>
<protein>
    <submittedName>
        <fullName evidence="1">Uncharacterized protein</fullName>
    </submittedName>
</protein>
<evidence type="ECO:0000313" key="2">
    <source>
        <dbReference type="Proteomes" id="UP000289738"/>
    </source>
</evidence>
<sequence length="116" mass="13659">MCRGGLGSQEEECRLKRILSHLKQRILRLGLKILRGDKDVIQIDKRVLWLFKDYILNLKRVDSIPNYMNTIKQKNVLDGDFSSVEKKNRIINVYINLDVTKLLKRSTRITGQNKIY</sequence>